<evidence type="ECO:0000256" key="2">
    <source>
        <dbReference type="ARBA" id="ARBA00010511"/>
    </source>
</evidence>
<evidence type="ECO:0000259" key="6">
    <source>
        <dbReference type="Pfam" id="PF08167"/>
    </source>
</evidence>
<evidence type="ECO:0000256" key="1">
    <source>
        <dbReference type="ARBA" id="ARBA00004123"/>
    </source>
</evidence>
<dbReference type="SUPFAM" id="SSF48371">
    <property type="entry name" value="ARM repeat"/>
    <property type="match status" value="1"/>
</dbReference>
<feature type="domain" description="Pre-rRNA-processing protein RIX1 N-terminal" evidence="6">
    <location>
        <begin position="13"/>
        <end position="199"/>
    </location>
</feature>
<keyword evidence="8" id="KW-1185">Reference proteome</keyword>
<protein>
    <recommendedName>
        <fullName evidence="3">Pre-rRNA-processing protein RIX1</fullName>
    </recommendedName>
</protein>
<name>A0A367K8T8_RHIST</name>
<comment type="subcellular location">
    <subcellularLocation>
        <location evidence="1">Nucleus</location>
    </subcellularLocation>
</comment>
<feature type="region of interest" description="Disordered" evidence="5">
    <location>
        <begin position="746"/>
        <end position="768"/>
    </location>
</feature>
<dbReference type="InterPro" id="IPR016024">
    <property type="entry name" value="ARM-type_fold"/>
</dbReference>
<proteinExistence type="inferred from homology"/>
<dbReference type="EMBL" id="PJQM01002040">
    <property type="protein sequence ID" value="RCH98652.1"/>
    <property type="molecule type" value="Genomic_DNA"/>
</dbReference>
<organism evidence="7 8">
    <name type="scientific">Rhizopus stolonifer</name>
    <name type="common">Rhizopus nigricans</name>
    <dbReference type="NCBI Taxonomy" id="4846"/>
    <lineage>
        <taxon>Eukaryota</taxon>
        <taxon>Fungi</taxon>
        <taxon>Fungi incertae sedis</taxon>
        <taxon>Mucoromycota</taxon>
        <taxon>Mucoromycotina</taxon>
        <taxon>Mucoromycetes</taxon>
        <taxon>Mucorales</taxon>
        <taxon>Mucorineae</taxon>
        <taxon>Rhizopodaceae</taxon>
        <taxon>Rhizopus</taxon>
    </lineage>
</organism>
<dbReference type="PANTHER" id="PTHR34105">
    <property type="entry name" value="PROLINE-, GLUTAMIC ACID- AND LEUCINE-RICH PROTEIN 1"/>
    <property type="match status" value="1"/>
</dbReference>
<reference evidence="7 8" key="1">
    <citation type="journal article" date="2018" name="G3 (Bethesda)">
        <title>Phylogenetic and Phylogenomic Definition of Rhizopus Species.</title>
        <authorList>
            <person name="Gryganskyi A.P."/>
            <person name="Golan J."/>
            <person name="Dolatabadi S."/>
            <person name="Mondo S."/>
            <person name="Robb S."/>
            <person name="Idnurm A."/>
            <person name="Muszewska A."/>
            <person name="Steczkiewicz K."/>
            <person name="Masonjones S."/>
            <person name="Liao H.L."/>
            <person name="Gajdeczka M.T."/>
            <person name="Anike F."/>
            <person name="Vuek A."/>
            <person name="Anishchenko I.M."/>
            <person name="Voigt K."/>
            <person name="de Hoog G.S."/>
            <person name="Smith M.E."/>
            <person name="Heitman J."/>
            <person name="Vilgalys R."/>
            <person name="Stajich J.E."/>
        </authorList>
    </citation>
    <scope>NUCLEOTIDE SEQUENCE [LARGE SCALE GENOMIC DNA]</scope>
    <source>
        <strain evidence="7 8">LSU 92-RS-03</strain>
    </source>
</reference>
<evidence type="ECO:0000256" key="5">
    <source>
        <dbReference type="SAM" id="MobiDB-lite"/>
    </source>
</evidence>
<dbReference type="InterPro" id="IPR012583">
    <property type="entry name" value="RIX1_N"/>
</dbReference>
<dbReference type="AlphaFoldDB" id="A0A367K8T8"/>
<evidence type="ECO:0000256" key="3">
    <source>
        <dbReference type="ARBA" id="ARBA00021502"/>
    </source>
</evidence>
<evidence type="ECO:0000256" key="4">
    <source>
        <dbReference type="ARBA" id="ARBA00023242"/>
    </source>
</evidence>
<sequence>MPSSTQTNQLLETVINLYLSKENVLLNNLPFVLDAITNNNLLAEPSNDELASLQKKWTVSLNSLLLSKISTIRWCGISLIKATCESSHSLLITHAKGWSAQLLGFLAKPDADIIHKESLETLQFIFSYTHDKPELLREIAAPNMPKFTQLLIQLAQKEALLPTVLSALTASNKYFPSNSKHIAEQTLKICLSCLDGSKDLDEKTVSEAFKCMTSLYRTGVKSVMAEQWRGHLSKLIGSVHECLNTLFDTVDEETMDASVPSGYTFLPVDKDYIEAFPVLIKRIQLVQNCIGTFLGTPTCVPVTIPVVQLVDLACRIYNVFEGSLMRDYKDRNEFYSLMVCLPSLHFSTSKMLSSLLHCTGQEMLRYSKLFSKILLRLLSEYKHRKTMKLSVYKLISLCLDKCGYTFAESLAKPLSTSIIQDLQIIEHKSTGIVKTNQNKGSHKKRRTDITNSDSISSKLVSASSADVQIAALEALASFLAVFGFAIENAQRSAIDSIILKRLLQTATLSNMTDEEVTLVKIELYNSLLASVTYPIETQASVLPLASRLFTAGMNHSAHGLQVVCKKGLTICDLITHARLPPIQRALPKESSTVNMNTPIDVSTEQTHFEIPEPVINRKNQQKTVLIESDEDDNTEQPKEVQLQMVEPEKITVAVEKETIIQQNVSEPVMDMTVIKDHQSESAQVLKEQESKELKRTFEQALSNQLTAENIQAIELEKTEKTENAENTKVRVEKEVITIDEDVELDEDLSGFELPDIDMTGPDSNSEEE</sequence>
<accession>A0A367K8T8</accession>
<gene>
    <name evidence="7" type="ORF">CU098_008503</name>
</gene>
<dbReference type="STRING" id="4846.A0A367K8T8"/>
<comment type="similarity">
    <text evidence="2">Belongs to the RIX1/PELP1 family.</text>
</comment>
<dbReference type="PANTHER" id="PTHR34105:SF1">
    <property type="entry name" value="PROLINE-, GLUTAMIC ACID- AND LEUCINE-RICH PROTEIN 1"/>
    <property type="match status" value="1"/>
</dbReference>
<evidence type="ECO:0000313" key="7">
    <source>
        <dbReference type="EMBL" id="RCH98652.1"/>
    </source>
</evidence>
<dbReference type="OrthoDB" id="20900at2759"/>
<keyword evidence="4" id="KW-0539">Nucleus</keyword>
<dbReference type="GO" id="GO:0005634">
    <property type="term" value="C:nucleus"/>
    <property type="evidence" value="ECO:0007669"/>
    <property type="project" value="UniProtKB-SubCell"/>
</dbReference>
<dbReference type="GO" id="GO:0006364">
    <property type="term" value="P:rRNA processing"/>
    <property type="evidence" value="ECO:0007669"/>
    <property type="project" value="TreeGrafter"/>
</dbReference>
<dbReference type="Pfam" id="PF08167">
    <property type="entry name" value="RIX1"/>
    <property type="match status" value="1"/>
</dbReference>
<dbReference type="Proteomes" id="UP000253551">
    <property type="component" value="Unassembled WGS sequence"/>
</dbReference>
<comment type="caution">
    <text evidence="7">The sequence shown here is derived from an EMBL/GenBank/DDBJ whole genome shotgun (WGS) entry which is preliminary data.</text>
</comment>
<evidence type="ECO:0000313" key="8">
    <source>
        <dbReference type="Proteomes" id="UP000253551"/>
    </source>
</evidence>